<dbReference type="Gene3D" id="2.100.10.30">
    <property type="entry name" value="Jacalin-like lectin domain"/>
    <property type="match status" value="1"/>
</dbReference>
<dbReference type="InterPro" id="IPR001229">
    <property type="entry name" value="Jacalin-like_lectin_dom"/>
</dbReference>
<dbReference type="SUPFAM" id="SSF51101">
    <property type="entry name" value="Mannose-binding lectins"/>
    <property type="match status" value="1"/>
</dbReference>
<evidence type="ECO:0000256" key="5">
    <source>
        <dbReference type="ARBA" id="ARBA00023136"/>
    </source>
</evidence>
<keyword evidence="6" id="KW-1015">Disulfide bond</keyword>
<dbReference type="InterPro" id="IPR036404">
    <property type="entry name" value="Jacalin-like_lectin_dom_sf"/>
</dbReference>
<dbReference type="PROSITE" id="PS51752">
    <property type="entry name" value="JACALIN_LECTIN"/>
    <property type="match status" value="1"/>
</dbReference>
<dbReference type="EMBL" id="CAUYUJ010020882">
    <property type="protein sequence ID" value="CAK0901109.1"/>
    <property type="molecule type" value="Genomic_DNA"/>
</dbReference>
<protein>
    <recommendedName>
        <fullName evidence="12">Jacalin-type lectin domain-containing protein</fullName>
    </recommendedName>
</protein>
<dbReference type="PANTHER" id="PTHR45742">
    <property type="entry name" value="COMPLEMENT COMPONENT C6"/>
    <property type="match status" value="1"/>
</dbReference>
<keyword evidence="11" id="KW-1185">Reference proteome</keyword>
<gene>
    <name evidence="9" type="ORF">PCOR1329_LOCUS18049</name>
    <name evidence="10" type="ORF">PCOR1329_LOCUS78185</name>
</gene>
<keyword evidence="5" id="KW-0472">Membrane</keyword>
<dbReference type="InterPro" id="IPR001862">
    <property type="entry name" value="MAC_perforin"/>
</dbReference>
<evidence type="ECO:0000256" key="2">
    <source>
        <dbReference type="ARBA" id="ARBA00004613"/>
    </source>
</evidence>
<comment type="subcellular location">
    <subcellularLocation>
        <location evidence="1">Membrane</location>
    </subcellularLocation>
    <subcellularLocation>
        <location evidence="2">Secreted</location>
    </subcellularLocation>
</comment>
<dbReference type="PANTHER" id="PTHR45742:SF8">
    <property type="entry name" value="FLOCCULATION PROTEIN FLO11"/>
    <property type="match status" value="1"/>
</dbReference>
<dbReference type="PRINTS" id="PR00764">
    <property type="entry name" value="COMPLEMENTC9"/>
</dbReference>
<keyword evidence="4" id="KW-0204">Cytolysis</keyword>
<dbReference type="EMBL" id="CAUYUJ010005647">
    <property type="protein sequence ID" value="CAK0814463.1"/>
    <property type="molecule type" value="Genomic_DNA"/>
</dbReference>
<sequence>MSMEDYYDFLSTSVYTDIEFGDIARFQASADFQRVLEGFQSRENVYTIVTAHCCAYEAFVQTFKPPPADENFLAAVDMAPVEYDPDFYFDIIGEFGTHFLSTVQLGAMYGEETQFTKVQYDNMKASKSDWWVEAQASFIVSIKAGVASSTEMTSRAFFEEYSTNTLQYSLGALPPQSGDPGQWLTDTIKNPVPTSMELKPLSELFASSIVVSETNMTKLKAKKENMERALHEYCPDKLLKEGKVDSCTKNVYDPDGTAMEKTCLAKVWGGGGQNGQSFDDSATMVELHGLFTNLQVKQIEYRSGRWMDSIQLVLALGNDNWPLPEHGGKAGVPGTMTFSDGQKIIAVELTYERYIDKISFWTDDGIQQVVGGPGGLYTKMVNFKDAVGNATGYFPRSAWLVGLYGHSQDYVDSLGFYVAYTCSSSEVPGPAGLPLTRLASVPNQTASSTATAVPPA</sequence>
<feature type="domain" description="Jacalin-type lectin" evidence="8">
    <location>
        <begin position="264"/>
        <end position="420"/>
    </location>
</feature>
<proteinExistence type="predicted"/>
<evidence type="ECO:0000256" key="6">
    <source>
        <dbReference type="ARBA" id="ARBA00023157"/>
    </source>
</evidence>
<evidence type="ECO:0000313" key="11">
    <source>
        <dbReference type="Proteomes" id="UP001189429"/>
    </source>
</evidence>
<dbReference type="PROSITE" id="PS00279">
    <property type="entry name" value="MACPF_1"/>
    <property type="match status" value="1"/>
</dbReference>
<evidence type="ECO:0008006" key="12">
    <source>
        <dbReference type="Google" id="ProtNLM"/>
    </source>
</evidence>
<dbReference type="Pfam" id="PF01419">
    <property type="entry name" value="Jacalin"/>
    <property type="match status" value="1"/>
</dbReference>
<dbReference type="InterPro" id="IPR020863">
    <property type="entry name" value="MACPF_CS"/>
</dbReference>
<dbReference type="InterPro" id="IPR020864">
    <property type="entry name" value="MACPF"/>
</dbReference>
<name>A0ABN9RA89_9DINO</name>
<dbReference type="Pfam" id="PF01823">
    <property type="entry name" value="MACPF"/>
    <property type="match status" value="1"/>
</dbReference>
<evidence type="ECO:0000259" key="8">
    <source>
        <dbReference type="PROSITE" id="PS51752"/>
    </source>
</evidence>
<dbReference type="SMART" id="SM00457">
    <property type="entry name" value="MACPF"/>
    <property type="match status" value="1"/>
</dbReference>
<accession>A0ABN9RA89</accession>
<evidence type="ECO:0000313" key="9">
    <source>
        <dbReference type="EMBL" id="CAK0814463.1"/>
    </source>
</evidence>
<evidence type="ECO:0000256" key="3">
    <source>
        <dbReference type="ARBA" id="ARBA00022525"/>
    </source>
</evidence>
<reference evidence="9" key="1">
    <citation type="submission" date="2023-10" db="EMBL/GenBank/DDBJ databases">
        <authorList>
            <person name="Chen Y."/>
            <person name="Shah S."/>
            <person name="Dougan E. K."/>
            <person name="Thang M."/>
            <person name="Chan C."/>
        </authorList>
    </citation>
    <scope>NUCLEOTIDE SEQUENCE [LARGE SCALE GENOMIC DNA]</scope>
</reference>
<evidence type="ECO:0000256" key="1">
    <source>
        <dbReference type="ARBA" id="ARBA00004370"/>
    </source>
</evidence>
<dbReference type="PROSITE" id="PS51412">
    <property type="entry name" value="MACPF_2"/>
    <property type="match status" value="1"/>
</dbReference>
<dbReference type="Proteomes" id="UP001189429">
    <property type="component" value="Unassembled WGS sequence"/>
</dbReference>
<evidence type="ECO:0000259" key="7">
    <source>
        <dbReference type="PROSITE" id="PS51412"/>
    </source>
</evidence>
<evidence type="ECO:0000313" key="10">
    <source>
        <dbReference type="EMBL" id="CAK0901109.1"/>
    </source>
</evidence>
<keyword evidence="3" id="KW-0964">Secreted</keyword>
<comment type="caution">
    <text evidence="9">The sequence shown here is derived from an EMBL/GenBank/DDBJ whole genome shotgun (WGS) entry which is preliminary data.</text>
</comment>
<feature type="domain" description="MACPF" evidence="7">
    <location>
        <begin position="1"/>
        <end position="241"/>
    </location>
</feature>
<evidence type="ECO:0000256" key="4">
    <source>
        <dbReference type="ARBA" id="ARBA00022852"/>
    </source>
</evidence>
<organism evidence="9 11">
    <name type="scientific">Prorocentrum cordatum</name>
    <dbReference type="NCBI Taxonomy" id="2364126"/>
    <lineage>
        <taxon>Eukaryota</taxon>
        <taxon>Sar</taxon>
        <taxon>Alveolata</taxon>
        <taxon>Dinophyceae</taxon>
        <taxon>Prorocentrales</taxon>
        <taxon>Prorocentraceae</taxon>
        <taxon>Prorocentrum</taxon>
    </lineage>
</organism>